<reference evidence="2" key="1">
    <citation type="journal article" date="2019" name="Int. J. Syst. Evol. Microbiol.">
        <title>The Global Catalogue of Microorganisms (GCM) 10K type strain sequencing project: providing services to taxonomists for standard genome sequencing and annotation.</title>
        <authorList>
            <consortium name="The Broad Institute Genomics Platform"/>
            <consortium name="The Broad Institute Genome Sequencing Center for Infectious Disease"/>
            <person name="Wu L."/>
            <person name="Ma J."/>
        </authorList>
    </citation>
    <scope>NUCLEOTIDE SEQUENCE [LARGE SCALE GENOMIC DNA]</scope>
    <source>
        <strain evidence="2">CCUG 53903</strain>
    </source>
</reference>
<evidence type="ECO:0000313" key="2">
    <source>
        <dbReference type="Proteomes" id="UP001596058"/>
    </source>
</evidence>
<gene>
    <name evidence="1" type="ORF">ACFPZ3_59020</name>
</gene>
<dbReference type="Proteomes" id="UP001596058">
    <property type="component" value="Unassembled WGS sequence"/>
</dbReference>
<proteinExistence type="predicted"/>
<evidence type="ECO:0000313" key="1">
    <source>
        <dbReference type="EMBL" id="MFC5833802.1"/>
    </source>
</evidence>
<evidence type="ECO:0008006" key="3">
    <source>
        <dbReference type="Google" id="ProtNLM"/>
    </source>
</evidence>
<protein>
    <recommendedName>
        <fullName evidence="3">Chitin-binding type-2 domain-containing protein</fullName>
    </recommendedName>
</protein>
<comment type="caution">
    <text evidence="1">The sequence shown here is derived from an EMBL/GenBank/DDBJ whole genome shotgun (WGS) entry which is preliminary data.</text>
</comment>
<name>A0ABW1D8M3_9ACTN</name>
<dbReference type="EMBL" id="JBHSPA010000097">
    <property type="protein sequence ID" value="MFC5833802.1"/>
    <property type="molecule type" value="Genomic_DNA"/>
</dbReference>
<accession>A0ABW1D8M3</accession>
<keyword evidence="2" id="KW-1185">Reference proteome</keyword>
<dbReference type="RefSeq" id="WP_379523218.1">
    <property type="nucleotide sequence ID" value="NZ_JBHSPA010000097.1"/>
</dbReference>
<organism evidence="1 2">
    <name type="scientific">Nonomuraea insulae</name>
    <dbReference type="NCBI Taxonomy" id="1616787"/>
    <lineage>
        <taxon>Bacteria</taxon>
        <taxon>Bacillati</taxon>
        <taxon>Actinomycetota</taxon>
        <taxon>Actinomycetes</taxon>
        <taxon>Streptosporangiales</taxon>
        <taxon>Streptosporangiaceae</taxon>
        <taxon>Nonomuraea</taxon>
    </lineage>
</organism>
<sequence>MGVLIDRALALVVPEVGASAVCRYQYRCMGGWRRRLCCSSSGDNCTPWELVSAACPV</sequence>